<organism evidence="1">
    <name type="scientific">marine sediment metagenome</name>
    <dbReference type="NCBI Taxonomy" id="412755"/>
    <lineage>
        <taxon>unclassified sequences</taxon>
        <taxon>metagenomes</taxon>
        <taxon>ecological metagenomes</taxon>
    </lineage>
</organism>
<proteinExistence type="predicted"/>
<feature type="non-terminal residue" evidence="1">
    <location>
        <position position="1"/>
    </location>
</feature>
<sequence length="285" mass="33298">NRTAGESYESFWAWRRSHNPQHLVGEHGFAEAELRRWHDDMARMAYGLDPLSAWFDLTRNVAWDAWERVKGKARLAHELYTMAEIVRLYAREFHRIELLEEDEVWHGPHARAVKERRYGHPKVTDRRRDIRRRIAREFGLDGGIRVVWFVEGDTEKAFISRYGELTGFQCDARGIAIKNLKGSGGVKREHLRQRLEEARQEDQFTHVTVDSLPNMSKELRQLAHENLCIFLQLIPIATYKITTSEILQAFVILDQFMDINETRLPSAITIRSLCNHSKNTSSMLS</sequence>
<comment type="caution">
    <text evidence="1">The sequence shown here is derived from an EMBL/GenBank/DDBJ whole genome shotgun (WGS) entry which is preliminary data.</text>
</comment>
<evidence type="ECO:0000313" key="1">
    <source>
        <dbReference type="EMBL" id="KKK48332.1"/>
    </source>
</evidence>
<accession>A0A0F8VVF7</accession>
<reference evidence="1" key="1">
    <citation type="journal article" date="2015" name="Nature">
        <title>Complex archaea that bridge the gap between prokaryotes and eukaryotes.</title>
        <authorList>
            <person name="Spang A."/>
            <person name="Saw J.H."/>
            <person name="Jorgensen S.L."/>
            <person name="Zaremba-Niedzwiedzka K."/>
            <person name="Martijn J."/>
            <person name="Lind A.E."/>
            <person name="van Eijk R."/>
            <person name="Schleper C."/>
            <person name="Guy L."/>
            <person name="Ettema T.J."/>
        </authorList>
    </citation>
    <scope>NUCLEOTIDE SEQUENCE</scope>
</reference>
<protein>
    <submittedName>
        <fullName evidence="1">Uncharacterized protein</fullName>
    </submittedName>
</protein>
<name>A0A0F8VVF7_9ZZZZ</name>
<gene>
    <name evidence="1" type="ORF">LCGC14_3146180</name>
</gene>
<dbReference type="EMBL" id="LAZR01069117">
    <property type="protein sequence ID" value="KKK48332.1"/>
    <property type="molecule type" value="Genomic_DNA"/>
</dbReference>
<dbReference type="AlphaFoldDB" id="A0A0F8VVF7"/>